<protein>
    <recommendedName>
        <fullName evidence="1">Receptor-recognising protein Gp38 domain-containing protein</fullName>
    </recommendedName>
</protein>
<comment type="caution">
    <text evidence="2">The sequence shown here is derived from an EMBL/GenBank/DDBJ whole genome shotgun (WGS) entry which is preliminary data.</text>
</comment>
<dbReference type="eggNOG" id="ENOG502ZAVR">
    <property type="taxonomic scope" value="Bacteria"/>
</dbReference>
<dbReference type="Pfam" id="PF05268">
    <property type="entry name" value="GP38"/>
    <property type="match status" value="1"/>
</dbReference>
<dbReference type="InterPro" id="IPR007932">
    <property type="entry name" value="Receptor-recog_Gp38"/>
</dbReference>
<proteinExistence type="predicted"/>
<name>N8WU66_ACIGI</name>
<evidence type="ECO:0000313" key="2">
    <source>
        <dbReference type="EMBL" id="ENV15506.1"/>
    </source>
</evidence>
<evidence type="ECO:0000313" key="3">
    <source>
        <dbReference type="Proteomes" id="UP000013148"/>
    </source>
</evidence>
<dbReference type="HOGENOM" id="CLU_273709_0_0_6"/>
<organism evidence="2 3">
    <name type="scientific">Acinetobacter guillouiae NIPH 991</name>
    <dbReference type="NCBI Taxonomy" id="1217656"/>
    <lineage>
        <taxon>Bacteria</taxon>
        <taxon>Pseudomonadati</taxon>
        <taxon>Pseudomonadota</taxon>
        <taxon>Gammaproteobacteria</taxon>
        <taxon>Moraxellales</taxon>
        <taxon>Moraxellaceae</taxon>
        <taxon>Acinetobacter</taxon>
    </lineage>
</organism>
<keyword evidence="3" id="KW-1185">Reference proteome</keyword>
<dbReference type="PATRIC" id="fig|1217656.3.peg.4173"/>
<dbReference type="Proteomes" id="UP000013148">
    <property type="component" value="Unassembled WGS sequence"/>
</dbReference>
<dbReference type="AlphaFoldDB" id="N8WU66"/>
<evidence type="ECO:0000259" key="1">
    <source>
        <dbReference type="Pfam" id="PF05268"/>
    </source>
</evidence>
<reference evidence="2 3" key="1">
    <citation type="submission" date="2013-02" db="EMBL/GenBank/DDBJ databases">
        <title>The Genome Sequence of Acinetobacter guillouiae NIPH 991.</title>
        <authorList>
            <consortium name="The Broad Institute Genome Sequencing Platform"/>
            <consortium name="The Broad Institute Genome Sequencing Center for Infectious Disease"/>
            <person name="Cerqueira G."/>
            <person name="Feldgarden M."/>
            <person name="Courvalin P."/>
            <person name="Perichon B."/>
            <person name="Grillot-Courvalin C."/>
            <person name="Clermont D."/>
            <person name="Rocha E."/>
            <person name="Yoon E.-J."/>
            <person name="Nemec A."/>
            <person name="Walker B."/>
            <person name="Young S.K."/>
            <person name="Zeng Q."/>
            <person name="Gargeya S."/>
            <person name="Fitzgerald M."/>
            <person name="Haas B."/>
            <person name="Abouelleil A."/>
            <person name="Alvarado L."/>
            <person name="Arachchi H.M."/>
            <person name="Berlin A.M."/>
            <person name="Chapman S.B."/>
            <person name="Dewar J."/>
            <person name="Goldberg J."/>
            <person name="Griggs A."/>
            <person name="Gujja S."/>
            <person name="Hansen M."/>
            <person name="Howarth C."/>
            <person name="Imamovic A."/>
            <person name="Larimer J."/>
            <person name="McCowan C."/>
            <person name="Murphy C."/>
            <person name="Neiman D."/>
            <person name="Pearson M."/>
            <person name="Priest M."/>
            <person name="Roberts A."/>
            <person name="Saif S."/>
            <person name="Shea T."/>
            <person name="Sisk P."/>
            <person name="Sykes S."/>
            <person name="Wortman J."/>
            <person name="Nusbaum C."/>
            <person name="Birren B."/>
        </authorList>
    </citation>
    <scope>NUCLEOTIDE SEQUENCE [LARGE SCALE GENOMIC DNA]</scope>
    <source>
        <strain evidence="2 3">NIPH 991</strain>
    </source>
</reference>
<feature type="domain" description="Receptor-recognising protein Gp38" evidence="1">
    <location>
        <begin position="906"/>
        <end position="987"/>
    </location>
</feature>
<accession>N8WU66</accession>
<dbReference type="EMBL" id="APPJ01000014">
    <property type="protein sequence ID" value="ENV15506.1"/>
    <property type="molecule type" value="Genomic_DNA"/>
</dbReference>
<gene>
    <name evidence="2" type="ORF">F964_04232</name>
</gene>
<dbReference type="RefSeq" id="WP_004823292.1">
    <property type="nucleotide sequence ID" value="NZ_KB849456.1"/>
</dbReference>
<sequence>MVDIGGIMIKLPLVGPAYKMQSQSISCQNCINWYPQTIEYPNGSRVAALMPTPGLKKLFNGEVAATRCLYVLSNGALLVVIGKKLYHSKSTKLDLKEIGLISALGTVRIADNGQVALIVNGTYTYALDLKKLTLTRLSGSTIPRSTHVLFLDGRFVVNKANTGQFYWSDLYSTKVNALSYATAESTPDNITAIVTFNRELWLFGAQSVERYYGTGSSNSPFSRLSGGAMAFGCLAPDSIVSLATGVIWLGVSEFGGNQIVMSGGGIPDRISTHALEEEISSFTKTSDASAYAYQIEGHVFYVISFPSANVTYCFDVSTGLWHQRSFTNAQGLHERHRSQHHAYFNNTHIVGDYRNGKLYQLDNNTFTDDGELILRERTAQAVITDKKLTRFSKLEIVCETGFNLENVQRIDPEPPLIIMCNDETNSVRVAMAAKQSEVPSIAARALSNTNNPMDYFELRIDSEVYPFDRPLPEHIQLEPSFYPRVFLPEGFDWLNAFQFINLNKDSTAKIEFLSKNPELFIFAWDNSTIVNNFSGTHFGACLATNKEVDPEPGFDGPDWFVLNNVTNQDLYIDDVLVATAKDWDTQWDYLTRLQRVFSSKNIDLLFVGEINNNIPAIYLRNEKIASTKISFKKNGYVKGTITSPDENVNTSFVESDDGVTIQLGKQFTEDLIYKPSESNNFFAYQYYSVSDFSKAQAMMQIYINDQLFVTNANDPFYYSKDLERWHGIRAMSKEFYEDPILENINTYVFENMTEKEIKLRFRYFTPLGCQSTKTALNDSANYLERNLCIVLAPRKLVVDVKDRPSYAINLRYEFSRKYPVYLQSDLVVEYNIKSDLKPYVNIEDYFTEQYPTKMCNALCNMDPNYSQFDHVKASSIFVGEFPRKLIKGQEGSGYENRWGAPIESNNQWIYDVWGSNVTVNLNIESEVYGLGGAGGNIVDRLTGNYDLNGQNGFAPISNFDEDVIVNLTVKSTGRIIAGGGGGASFPTGKLKVEFRERHTFENSNEWTEWTDWQFDKITGEFYLFGGTGGLPNGIVGNYNAPNDDFPYALSTISNEYAFTDFLKSKMLDPKYAFDFNNEEMAKFNSGLPGGFAKRSVKSPPDDSDGLPFVINNVIENSGLYQREFKRKWEDLRNDQAMGGLAGKLFQGGKVGKIIVHNGGKILTDDANDLDIEYL</sequence>